<feature type="compositionally biased region" description="Gly residues" evidence="1">
    <location>
        <begin position="429"/>
        <end position="439"/>
    </location>
</feature>
<feature type="compositionally biased region" description="Gly residues" evidence="1">
    <location>
        <begin position="586"/>
        <end position="595"/>
    </location>
</feature>
<feature type="compositionally biased region" description="Low complexity" evidence="1">
    <location>
        <begin position="357"/>
        <end position="370"/>
    </location>
</feature>
<keyword evidence="2" id="KW-1133">Transmembrane helix</keyword>
<dbReference type="RefSeq" id="WP_354500077.1">
    <property type="nucleotide sequence ID" value="NZ_JBEPLV010000005.1"/>
</dbReference>
<keyword evidence="3" id="KW-0167">Capsid protein</keyword>
<feature type="compositionally biased region" description="Low complexity" evidence="1">
    <location>
        <begin position="673"/>
        <end position="696"/>
    </location>
</feature>
<feature type="compositionally biased region" description="Gly residues" evidence="1">
    <location>
        <begin position="711"/>
        <end position="729"/>
    </location>
</feature>
<feature type="region of interest" description="Disordered" evidence="1">
    <location>
        <begin position="570"/>
        <end position="734"/>
    </location>
</feature>
<dbReference type="PANTHER" id="PTHR40050:SF1">
    <property type="entry name" value="INNER SPORE COAT PROTEIN H"/>
    <property type="match status" value="1"/>
</dbReference>
<organism evidence="3 4">
    <name type="scientific">Paenibacillus favisporus</name>
    <dbReference type="NCBI Taxonomy" id="221028"/>
    <lineage>
        <taxon>Bacteria</taxon>
        <taxon>Bacillati</taxon>
        <taxon>Bacillota</taxon>
        <taxon>Bacilli</taxon>
        <taxon>Bacillales</taxon>
        <taxon>Paenibacillaceae</taxon>
        <taxon>Paenibacillus</taxon>
    </lineage>
</organism>
<sequence>MKNRTIVAAAALLVVLFVTVTAVLPKAGLETVSLADTYMDKVFDKSKVHTVDITMNPKDLQSILDNPLDEEMMQANVNVDGKQVDGVGIRVKGNMTLSSVAQMEDSDRYSFKIDFDHYNDDENLYGLRKLNLNNNYSDPTQMREYLSYELMNKMDVPAPGYAYMYVTINGKEWGLYLGVEAIEEPYLQRNFGNSTGDLYKPDGTGSDLKWISDNIKDYTGLNLKTNPNSTQTAMLKFLDTINHGGNVADVADVDEMLRYFAATTALVSLDSYQGQMKHNYYLYEQNGKFSMLPWDYNMAFAGFGVGMGGGMGGRGGMNGGQGRAGNGNAGAADAGNGANGAAPGGNAVAAPGNGANGAQADAGAGPDNGANGAGAAGQSQGNAGAGQGGGAPARGGQDGANGGAAAAGNGANGAAAGADAAGNANPGQRGQGRQGMGMGGMGMDMAANFLSEDNINFSITTPVSGTTLDERPLIKALLSVDEYREKYNTYLQQIADGFFAEENMQSLTTQVSSLIAPYVEKDPTKFYTKEQLLEGASGDKSLVKFATERAESIKKQLSGELVVEAKTDGGFGGFGGQPPAMNGQAAAGGNGGAQTGGRAAQAGNGGEQAGGAAQAGNGGAVQGANDGAQAAQNGGPNAAGDPQSQAGGAGGDAASQGQGAGDAPQGQAGGAGPAWPDGQMPGNMQPPDGQMQPPQGMQGGPGQGNMPWAGRQGGGNDRGGFPGMPGMGGNNQNAETGRFTTADLMIAAVFFVLLIGVTLFAMFFSRRRTPRPKRSEPHTNEQDIAS</sequence>
<comment type="caution">
    <text evidence="3">The sequence shown here is derived from an EMBL/GenBank/DDBJ whole genome shotgun (WGS) entry which is preliminary data.</text>
</comment>
<reference evidence="3 4" key="1">
    <citation type="submission" date="2024-06" db="EMBL/GenBank/DDBJ databases">
        <title>Genomic Encyclopedia of Type Strains, Phase IV (KMG-IV): sequencing the most valuable type-strain genomes for metagenomic binning, comparative biology and taxonomic classification.</title>
        <authorList>
            <person name="Goeker M."/>
        </authorList>
    </citation>
    <scope>NUCLEOTIDE SEQUENCE [LARGE SCALE GENOMIC DNA]</scope>
    <source>
        <strain evidence="3 4">DSM 17253</strain>
    </source>
</reference>
<feature type="compositionally biased region" description="Low complexity" evidence="1">
    <location>
        <begin position="403"/>
        <end position="428"/>
    </location>
</feature>
<dbReference type="PANTHER" id="PTHR40050">
    <property type="entry name" value="INNER SPORE COAT PROTEIN H"/>
    <property type="match status" value="1"/>
</dbReference>
<keyword evidence="3" id="KW-0946">Virion</keyword>
<evidence type="ECO:0000256" key="2">
    <source>
        <dbReference type="SAM" id="Phobius"/>
    </source>
</evidence>
<gene>
    <name evidence="3" type="ORF">ABID47_004552</name>
</gene>
<evidence type="ECO:0000256" key="1">
    <source>
        <dbReference type="SAM" id="MobiDB-lite"/>
    </source>
</evidence>
<dbReference type="Pfam" id="PF08757">
    <property type="entry name" value="CotH"/>
    <property type="match status" value="2"/>
</dbReference>
<proteinExistence type="predicted"/>
<feature type="compositionally biased region" description="Gly residues" evidence="1">
    <location>
        <begin position="383"/>
        <end position="402"/>
    </location>
</feature>
<evidence type="ECO:0000313" key="3">
    <source>
        <dbReference type="EMBL" id="MET3547924.1"/>
    </source>
</evidence>
<feature type="compositionally biased region" description="Low complexity" evidence="1">
    <location>
        <begin position="622"/>
        <end position="666"/>
    </location>
</feature>
<keyword evidence="4" id="KW-1185">Reference proteome</keyword>
<keyword evidence="2" id="KW-0472">Membrane</keyword>
<protein>
    <submittedName>
        <fullName evidence="3">Spore coat protein CotH</fullName>
    </submittedName>
</protein>
<feature type="region of interest" description="Disordered" evidence="1">
    <location>
        <begin position="357"/>
        <end position="439"/>
    </location>
</feature>
<dbReference type="InterPro" id="IPR014867">
    <property type="entry name" value="Spore_coat_CotH_CotH2/3/7"/>
</dbReference>
<evidence type="ECO:0000313" key="4">
    <source>
        <dbReference type="Proteomes" id="UP001549098"/>
    </source>
</evidence>
<name>A0ABV2F855_9BACL</name>
<keyword evidence="2" id="KW-0812">Transmembrane</keyword>
<feature type="transmembrane region" description="Helical" evidence="2">
    <location>
        <begin position="744"/>
        <end position="764"/>
    </location>
</feature>
<accession>A0ABV2F855</accession>
<dbReference type="EMBL" id="JBEPLV010000005">
    <property type="protein sequence ID" value="MET3547924.1"/>
    <property type="molecule type" value="Genomic_DNA"/>
</dbReference>
<dbReference type="Proteomes" id="UP001549098">
    <property type="component" value="Unassembled WGS sequence"/>
</dbReference>